<dbReference type="InterPro" id="IPR002575">
    <property type="entry name" value="Aminoglycoside_PTrfase"/>
</dbReference>
<dbReference type="GO" id="GO:0016740">
    <property type="term" value="F:transferase activity"/>
    <property type="evidence" value="ECO:0007669"/>
    <property type="project" value="UniProtKB-KW"/>
</dbReference>
<dbReference type="AlphaFoldDB" id="A0A2T7UU25"/>
<evidence type="ECO:0000313" key="2">
    <source>
        <dbReference type="EMBL" id="PVE48275.1"/>
    </source>
</evidence>
<evidence type="ECO:0000313" key="3">
    <source>
        <dbReference type="Proteomes" id="UP000244810"/>
    </source>
</evidence>
<dbReference type="InterPro" id="IPR052898">
    <property type="entry name" value="ACAD10-like"/>
</dbReference>
<dbReference type="CDD" id="cd05154">
    <property type="entry name" value="ACAD10_11_N-like"/>
    <property type="match status" value="1"/>
</dbReference>
<comment type="caution">
    <text evidence="2">The sequence shown here is derived from an EMBL/GenBank/DDBJ whole genome shotgun (WGS) entry which is preliminary data.</text>
</comment>
<dbReference type="SUPFAM" id="SSF56112">
    <property type="entry name" value="Protein kinase-like (PK-like)"/>
    <property type="match status" value="1"/>
</dbReference>
<dbReference type="Gene3D" id="3.90.1200.10">
    <property type="match status" value="1"/>
</dbReference>
<reference evidence="2 3" key="1">
    <citation type="journal article" date="2011" name="Syst. Appl. Microbiol.">
        <title>Defluviimonas denitrificans gen. nov., sp. nov., and Pararhodobacter aggregans gen. nov., sp. nov., non-phototrophic Rhodobacteraceae from the biofilter of a marine aquaculture.</title>
        <authorList>
            <person name="Foesel B.U."/>
            <person name="Drake H.L."/>
            <person name="Schramm A."/>
        </authorList>
    </citation>
    <scope>NUCLEOTIDE SEQUENCE [LARGE SCALE GENOMIC DNA]</scope>
    <source>
        <strain evidence="2 3">D1-19</strain>
    </source>
</reference>
<evidence type="ECO:0000259" key="1">
    <source>
        <dbReference type="Pfam" id="PF01636"/>
    </source>
</evidence>
<keyword evidence="3" id="KW-1185">Reference proteome</keyword>
<feature type="domain" description="Aminoglycoside phosphotransferase" evidence="1">
    <location>
        <begin position="14"/>
        <end position="260"/>
    </location>
</feature>
<dbReference type="OrthoDB" id="3806873at2"/>
<protein>
    <submittedName>
        <fullName evidence="2">Phosphotransferase family protein</fullName>
    </submittedName>
</protein>
<dbReference type="PANTHER" id="PTHR47829:SF1">
    <property type="entry name" value="HAD FAMILY PHOSPHATASE"/>
    <property type="match status" value="1"/>
</dbReference>
<proteinExistence type="predicted"/>
<dbReference type="InterPro" id="IPR041726">
    <property type="entry name" value="ACAD10_11_N"/>
</dbReference>
<gene>
    <name evidence="2" type="ORF">DDE23_08900</name>
</gene>
<dbReference type="Proteomes" id="UP000244810">
    <property type="component" value="Unassembled WGS sequence"/>
</dbReference>
<sequence length="334" mass="36074">MDSAGLGQGPIAEARPIPGGTQNVMLRFRRADRAYVLRAPAATARIDPNRIVGREIRLLKALGGTCVPHAALIAACQDEGVIGRLFYLMAEVDGFNASETLPPLHAGSAAIRHGMGLAMVDGALSLAAVDYRAAGLEDFGRPEGFLDRQVARWSAQLDGYHEYPGWPGPAALGPVREVADWLEAHRPASFLPGIMHGDYHMANVMFRPDGPGLAAIVDWELATIGDPLIDLGWLLATWPDQGPSRPAERGMIRWDGLPRRSALVARYAVGTDRDLSAVEWYAVFGCYKLGILLEGTHARACAGQAPRDTGDRLHAAACRYLARAQDLTREGIRD</sequence>
<accession>A0A2T7UU25</accession>
<dbReference type="Gene3D" id="3.30.200.20">
    <property type="entry name" value="Phosphorylase Kinase, domain 1"/>
    <property type="match status" value="1"/>
</dbReference>
<name>A0A2T7UU25_9RHOB</name>
<dbReference type="PANTHER" id="PTHR47829">
    <property type="entry name" value="HYDROLASE, PUTATIVE (AFU_ORTHOLOGUE AFUA_1G12880)-RELATED"/>
    <property type="match status" value="1"/>
</dbReference>
<dbReference type="Pfam" id="PF01636">
    <property type="entry name" value="APH"/>
    <property type="match status" value="1"/>
</dbReference>
<dbReference type="InterPro" id="IPR011009">
    <property type="entry name" value="Kinase-like_dom_sf"/>
</dbReference>
<keyword evidence="2" id="KW-0808">Transferase</keyword>
<organism evidence="2 3">
    <name type="scientific">Pararhodobacter aggregans</name>
    <dbReference type="NCBI Taxonomy" id="404875"/>
    <lineage>
        <taxon>Bacteria</taxon>
        <taxon>Pseudomonadati</taxon>
        <taxon>Pseudomonadota</taxon>
        <taxon>Alphaproteobacteria</taxon>
        <taxon>Rhodobacterales</taxon>
        <taxon>Paracoccaceae</taxon>
        <taxon>Pararhodobacter</taxon>
    </lineage>
</organism>
<dbReference type="EMBL" id="QDDR01000003">
    <property type="protein sequence ID" value="PVE48275.1"/>
    <property type="molecule type" value="Genomic_DNA"/>
</dbReference>